<protein>
    <submittedName>
        <fullName evidence="1">Uncharacterized protein</fullName>
    </submittedName>
</protein>
<evidence type="ECO:0000313" key="1">
    <source>
        <dbReference type="EMBL" id="MBB5022742.1"/>
    </source>
</evidence>
<organism evidence="1 2">
    <name type="scientific">Desulfurispira natronophila</name>
    <dbReference type="NCBI Taxonomy" id="682562"/>
    <lineage>
        <taxon>Bacteria</taxon>
        <taxon>Pseudomonadati</taxon>
        <taxon>Chrysiogenota</taxon>
        <taxon>Chrysiogenia</taxon>
        <taxon>Chrysiogenales</taxon>
        <taxon>Chrysiogenaceae</taxon>
        <taxon>Desulfurispira</taxon>
    </lineage>
</organism>
<proteinExistence type="predicted"/>
<accession>A0A7W8DHV0</accession>
<keyword evidence="2" id="KW-1185">Reference proteome</keyword>
<evidence type="ECO:0000313" key="2">
    <source>
        <dbReference type="Proteomes" id="UP000528322"/>
    </source>
</evidence>
<reference evidence="1 2" key="1">
    <citation type="submission" date="2020-08" db="EMBL/GenBank/DDBJ databases">
        <title>Genomic Encyclopedia of Type Strains, Phase IV (KMG-IV): sequencing the most valuable type-strain genomes for metagenomic binning, comparative biology and taxonomic classification.</title>
        <authorList>
            <person name="Goeker M."/>
        </authorList>
    </citation>
    <scope>NUCLEOTIDE SEQUENCE [LARGE SCALE GENOMIC DNA]</scope>
    <source>
        <strain evidence="1 2">DSM 22071</strain>
    </source>
</reference>
<dbReference type="AlphaFoldDB" id="A0A7W8DHV0"/>
<sequence length="34" mass="3735">MMRKVSASRADIIKGVSWEAGVNRGDSRKSEKNA</sequence>
<dbReference type="Proteomes" id="UP000528322">
    <property type="component" value="Unassembled WGS sequence"/>
</dbReference>
<dbReference type="EMBL" id="JACHID010000015">
    <property type="protein sequence ID" value="MBB5022742.1"/>
    <property type="molecule type" value="Genomic_DNA"/>
</dbReference>
<name>A0A7W8DHV0_9BACT</name>
<gene>
    <name evidence="1" type="ORF">HNR37_002085</name>
</gene>
<comment type="caution">
    <text evidence="1">The sequence shown here is derived from an EMBL/GenBank/DDBJ whole genome shotgun (WGS) entry which is preliminary data.</text>
</comment>